<dbReference type="SUPFAM" id="SSF52047">
    <property type="entry name" value="RNI-like"/>
    <property type="match status" value="1"/>
</dbReference>
<accession>A0AAD8XVL4</accession>
<keyword evidence="3" id="KW-1185">Reference proteome</keyword>
<organism evidence="2 3">
    <name type="scientific">Skeletonema marinoi</name>
    <dbReference type="NCBI Taxonomy" id="267567"/>
    <lineage>
        <taxon>Eukaryota</taxon>
        <taxon>Sar</taxon>
        <taxon>Stramenopiles</taxon>
        <taxon>Ochrophyta</taxon>
        <taxon>Bacillariophyta</taxon>
        <taxon>Coscinodiscophyceae</taxon>
        <taxon>Thalassiosirophycidae</taxon>
        <taxon>Thalassiosirales</taxon>
        <taxon>Skeletonemataceae</taxon>
        <taxon>Skeletonema</taxon>
        <taxon>Skeletonema marinoi-dohrnii complex</taxon>
    </lineage>
</organism>
<dbReference type="AlphaFoldDB" id="A0AAD8XVL4"/>
<evidence type="ECO:0008006" key="4">
    <source>
        <dbReference type="Google" id="ProtNLM"/>
    </source>
</evidence>
<dbReference type="Proteomes" id="UP001224775">
    <property type="component" value="Unassembled WGS sequence"/>
</dbReference>
<protein>
    <recommendedName>
        <fullName evidence="4">F-box domain-containing protein</fullName>
    </recommendedName>
</protein>
<dbReference type="EMBL" id="JATAAI010000038">
    <property type="protein sequence ID" value="KAK1734522.1"/>
    <property type="molecule type" value="Genomic_DNA"/>
</dbReference>
<comment type="caution">
    <text evidence="2">The sequence shown here is derived from an EMBL/GenBank/DDBJ whole genome shotgun (WGS) entry which is preliminary data.</text>
</comment>
<gene>
    <name evidence="2" type="ORF">QTG54_014770</name>
</gene>
<evidence type="ECO:0000256" key="1">
    <source>
        <dbReference type="SAM" id="SignalP"/>
    </source>
</evidence>
<proteinExistence type="predicted"/>
<feature type="chain" id="PRO_5041944933" description="F-box domain-containing protein" evidence="1">
    <location>
        <begin position="21"/>
        <end position="352"/>
    </location>
</feature>
<name>A0AAD8XVL4_9STRA</name>
<reference evidence="2" key="1">
    <citation type="submission" date="2023-06" db="EMBL/GenBank/DDBJ databases">
        <title>Survivors Of The Sea: Transcriptome response of Skeletonema marinoi to long-term dormancy.</title>
        <authorList>
            <person name="Pinder M.I.M."/>
            <person name="Kourtchenko O."/>
            <person name="Robertson E.K."/>
            <person name="Larsson T."/>
            <person name="Maumus F."/>
            <person name="Osuna-Cruz C.M."/>
            <person name="Vancaester E."/>
            <person name="Stenow R."/>
            <person name="Vandepoele K."/>
            <person name="Ploug H."/>
            <person name="Bruchert V."/>
            <person name="Godhe A."/>
            <person name="Topel M."/>
        </authorList>
    </citation>
    <scope>NUCLEOTIDE SEQUENCE</scope>
    <source>
        <strain evidence="2">R05AC</strain>
    </source>
</reference>
<sequence length="352" mass="40580">MTMLMLTMFLHHLLRRAREAKNIMHLAGDTAEQLSVDEVAIIFGFLPHQDIMRARVCSMWRDAAKKTIVPPSDFVVDSVRSYNAMRVIAAALPNLQQLSIYDIGRGLKYKYIDEEDPDEGWARYTAHVPTYDINVISNFRKLSGLVIYKATLNGRYPSSFHFPNLQSLAITYCLNLKWDLDIMSASFPLLKELKLSSLGLPRTVCGGVGYAFHSISDVPSFMNTVYLLLQRTPKPFTEFWLSCAFDWRLSKDSPDWYEYDNRKGYPQPPFGLQIIRAGSRLGWSWCTFNRTNGHSCEINWLDPEPNSESSDYGAYTKDLQLVYQRISFFRGYHEPPTAEQYRRLCDGLEQMD</sequence>
<evidence type="ECO:0000313" key="2">
    <source>
        <dbReference type="EMBL" id="KAK1734522.1"/>
    </source>
</evidence>
<evidence type="ECO:0000313" key="3">
    <source>
        <dbReference type="Proteomes" id="UP001224775"/>
    </source>
</evidence>
<feature type="signal peptide" evidence="1">
    <location>
        <begin position="1"/>
        <end position="20"/>
    </location>
</feature>
<keyword evidence="1" id="KW-0732">Signal</keyword>